<dbReference type="OrthoDB" id="28868at2759"/>
<dbReference type="EMBL" id="QOIP01000012">
    <property type="protein sequence ID" value="RLU16346.1"/>
    <property type="molecule type" value="Genomic_DNA"/>
</dbReference>
<reference evidence="1 2" key="1">
    <citation type="journal article" date="2018" name="Genome Res.">
        <title>The genomic architecture and molecular evolution of ant odorant receptors.</title>
        <authorList>
            <person name="McKenzie S.K."/>
            <person name="Kronauer D.J.C."/>
        </authorList>
    </citation>
    <scope>NUCLEOTIDE SEQUENCE [LARGE SCALE GENOMIC DNA]</scope>
    <source>
        <strain evidence="1">Clonal line C1</strain>
    </source>
</reference>
<accession>A0A3L8D7V5</accession>
<gene>
    <name evidence="1" type="ORF">DMN91_012106</name>
</gene>
<protein>
    <submittedName>
        <fullName evidence="1">Uncharacterized protein</fullName>
    </submittedName>
</protein>
<evidence type="ECO:0000313" key="2">
    <source>
        <dbReference type="Proteomes" id="UP000279307"/>
    </source>
</evidence>
<proteinExistence type="predicted"/>
<organism evidence="1 2">
    <name type="scientific">Ooceraea biroi</name>
    <name type="common">Clonal raider ant</name>
    <name type="synonym">Cerapachys biroi</name>
    <dbReference type="NCBI Taxonomy" id="2015173"/>
    <lineage>
        <taxon>Eukaryota</taxon>
        <taxon>Metazoa</taxon>
        <taxon>Ecdysozoa</taxon>
        <taxon>Arthropoda</taxon>
        <taxon>Hexapoda</taxon>
        <taxon>Insecta</taxon>
        <taxon>Pterygota</taxon>
        <taxon>Neoptera</taxon>
        <taxon>Endopterygota</taxon>
        <taxon>Hymenoptera</taxon>
        <taxon>Apocrita</taxon>
        <taxon>Aculeata</taxon>
        <taxon>Formicoidea</taxon>
        <taxon>Formicidae</taxon>
        <taxon>Dorylinae</taxon>
        <taxon>Ooceraea</taxon>
    </lineage>
</organism>
<comment type="caution">
    <text evidence="1">The sequence shown here is derived from an EMBL/GenBank/DDBJ whole genome shotgun (WGS) entry which is preliminary data.</text>
</comment>
<sequence length="104" mass="12466">MNIDFQQRTTGILSEYESRYNTPSKKHIKYILKPKQRVAEMKFAVGMIVKRKCTNTIWHDMPLMIIGWTEIDDLELRAKNQSVWYFVFSAERIFRICEGINKLY</sequence>
<dbReference type="Proteomes" id="UP000279307">
    <property type="component" value="Chromosome 12"/>
</dbReference>
<evidence type="ECO:0000313" key="1">
    <source>
        <dbReference type="EMBL" id="RLU16346.1"/>
    </source>
</evidence>
<dbReference type="AlphaFoldDB" id="A0A3L8D7V5"/>
<name>A0A3L8D7V5_OOCBI</name>